<proteinExistence type="predicted"/>
<evidence type="ECO:0000256" key="8">
    <source>
        <dbReference type="ARBA" id="ARBA00022969"/>
    </source>
</evidence>
<dbReference type="CDD" id="cd00075">
    <property type="entry name" value="HATPase"/>
    <property type="match status" value="1"/>
</dbReference>
<dbReference type="PANTHER" id="PTHR43065">
    <property type="entry name" value="SENSOR HISTIDINE KINASE"/>
    <property type="match status" value="1"/>
</dbReference>
<dbReference type="GO" id="GO:0000155">
    <property type="term" value="F:phosphorelay sensor kinase activity"/>
    <property type="evidence" value="ECO:0007669"/>
    <property type="project" value="InterPro"/>
</dbReference>
<evidence type="ECO:0000256" key="9">
    <source>
        <dbReference type="ARBA" id="ARBA00023012"/>
    </source>
</evidence>
<dbReference type="InterPro" id="IPR036097">
    <property type="entry name" value="HisK_dim/P_sf"/>
</dbReference>
<evidence type="ECO:0000313" key="14">
    <source>
        <dbReference type="Proteomes" id="UP000625804"/>
    </source>
</evidence>
<keyword evidence="10" id="KW-0175">Coiled coil</keyword>
<feature type="domain" description="Histidine kinase" evidence="11">
    <location>
        <begin position="291"/>
        <end position="499"/>
    </location>
</feature>
<dbReference type="SUPFAM" id="SSF55874">
    <property type="entry name" value="ATPase domain of HSP90 chaperone/DNA topoisomerase II/histidine kinase"/>
    <property type="match status" value="1"/>
</dbReference>
<dbReference type="EMBL" id="JABTTE010000002">
    <property type="protein sequence ID" value="NSL50654.1"/>
    <property type="molecule type" value="Genomic_DNA"/>
</dbReference>
<dbReference type="NCBIfam" id="TIGR00229">
    <property type="entry name" value="sensory_box"/>
    <property type="match status" value="1"/>
</dbReference>
<keyword evidence="3" id="KW-0597">Phosphoprotein</keyword>
<dbReference type="Gene3D" id="3.30.565.10">
    <property type="entry name" value="Histidine kinase-like ATPase, C-terminal domain"/>
    <property type="match status" value="1"/>
</dbReference>
<gene>
    <name evidence="13" type="ORF">HR057_02610</name>
</gene>
<dbReference type="CDD" id="cd00082">
    <property type="entry name" value="HisKA"/>
    <property type="match status" value="1"/>
</dbReference>
<dbReference type="SMART" id="SM00388">
    <property type="entry name" value="HisKA"/>
    <property type="match status" value="1"/>
</dbReference>
<dbReference type="Gene3D" id="1.10.287.130">
    <property type="match status" value="1"/>
</dbReference>
<keyword evidence="6" id="KW-0418">Kinase</keyword>
<evidence type="ECO:0000259" key="12">
    <source>
        <dbReference type="PROSITE" id="PS50112"/>
    </source>
</evidence>
<dbReference type="Gene3D" id="3.30.450.20">
    <property type="entry name" value="PAS domain"/>
    <property type="match status" value="2"/>
</dbReference>
<dbReference type="SMART" id="SM00387">
    <property type="entry name" value="HATPase_c"/>
    <property type="match status" value="1"/>
</dbReference>
<dbReference type="InterPro" id="IPR036890">
    <property type="entry name" value="HATPase_C_sf"/>
</dbReference>
<evidence type="ECO:0000256" key="5">
    <source>
        <dbReference type="ARBA" id="ARBA00022741"/>
    </source>
</evidence>
<keyword evidence="9" id="KW-0902">Two-component regulatory system</keyword>
<keyword evidence="5" id="KW-0547">Nucleotide-binding</keyword>
<comment type="caution">
    <text evidence="13">The sequence shown here is derived from an EMBL/GenBank/DDBJ whole genome shotgun (WGS) entry which is preliminary data.</text>
</comment>
<dbReference type="PRINTS" id="PR00344">
    <property type="entry name" value="BCTRLSENSOR"/>
</dbReference>
<dbReference type="InterPro" id="IPR013656">
    <property type="entry name" value="PAS_4"/>
</dbReference>
<sequence>MKQIENDLVREVREDILENNELRRQLEMLNEVLRSSNERHFELLESISDGFCAVNRSWAFTFLNNSLENIFKKSRDELLGKSLWSVFPIDSHPGIYKNICKAMGEQKVVRFQEYTPKFNKYLQFTAYPSKDGLSILTQDVTEQVRMIEALIESEERFHLLANNMGQVFWIASPDFEEWYYISPAIKNILGFSSDEFEEKYYQFLQQIDPCDRQKVHAALLKMRECETIFEFRYQQPNLPPQWIRVKGIPVFKDGILEVIVGITEDITRIIEREELLSRSDKLSTVGQLAAGIAHEIRNPLTSIKGFLQIIKSEGQVPNSYTDIMLDELERIESIINEFLFLAKPQQEIKYEVQYLKPVLEQVIRFMEAEANLKGIEIKVDLWDITSAKVNCNANHIKQIFINIIKNSLEAIQSKGTVVIKGEINKEDSTVTIRVIDDGHGISKERLKKLGEPFYSTKEKGTGLGLMITRKLVEDHLGELHFDSEVGKGTTVSVQLPLTRCT</sequence>
<dbReference type="PROSITE" id="PS50112">
    <property type="entry name" value="PAS"/>
    <property type="match status" value="2"/>
</dbReference>
<dbReference type="GO" id="GO:0030435">
    <property type="term" value="P:sporulation resulting in formation of a cellular spore"/>
    <property type="evidence" value="ECO:0007669"/>
    <property type="project" value="UniProtKB-KW"/>
</dbReference>
<evidence type="ECO:0000256" key="6">
    <source>
        <dbReference type="ARBA" id="ARBA00022777"/>
    </source>
</evidence>
<accession>A0A8J8GBV0</accession>
<organism evidence="13 14">
    <name type="scientific">Calidifontibacillus erzurumensis</name>
    <dbReference type="NCBI Taxonomy" id="2741433"/>
    <lineage>
        <taxon>Bacteria</taxon>
        <taxon>Bacillati</taxon>
        <taxon>Bacillota</taxon>
        <taxon>Bacilli</taxon>
        <taxon>Bacillales</taxon>
        <taxon>Bacillaceae</taxon>
        <taxon>Calidifontibacillus/Schinkia group</taxon>
        <taxon>Calidifontibacillus</taxon>
    </lineage>
</organism>
<dbReference type="GO" id="GO:0005524">
    <property type="term" value="F:ATP binding"/>
    <property type="evidence" value="ECO:0007669"/>
    <property type="project" value="UniProtKB-KW"/>
</dbReference>
<evidence type="ECO:0000259" key="11">
    <source>
        <dbReference type="PROSITE" id="PS50109"/>
    </source>
</evidence>
<feature type="coiled-coil region" evidence="10">
    <location>
        <begin position="12"/>
        <end position="39"/>
    </location>
</feature>
<dbReference type="SUPFAM" id="SSF55785">
    <property type="entry name" value="PYP-like sensor domain (PAS domain)"/>
    <property type="match status" value="2"/>
</dbReference>
<keyword evidence="4" id="KW-0808">Transferase</keyword>
<protein>
    <recommendedName>
        <fullName evidence="2">histidine kinase</fullName>
        <ecNumber evidence="2">2.7.13.3</ecNumber>
    </recommendedName>
</protein>
<evidence type="ECO:0000256" key="3">
    <source>
        <dbReference type="ARBA" id="ARBA00022553"/>
    </source>
</evidence>
<dbReference type="InterPro" id="IPR035965">
    <property type="entry name" value="PAS-like_dom_sf"/>
</dbReference>
<evidence type="ECO:0000256" key="4">
    <source>
        <dbReference type="ARBA" id="ARBA00022679"/>
    </source>
</evidence>
<dbReference type="Pfam" id="PF02518">
    <property type="entry name" value="HATPase_c"/>
    <property type="match status" value="1"/>
</dbReference>
<reference evidence="13" key="1">
    <citation type="submission" date="2020-06" db="EMBL/GenBank/DDBJ databases">
        <title>A novel thermopfilic bacterium from Erzurum, Turkey.</title>
        <authorList>
            <person name="Adiguzel A."/>
            <person name="Ay H."/>
            <person name="Baltaci M.O."/>
        </authorList>
    </citation>
    <scope>NUCLEOTIDE SEQUENCE</scope>
    <source>
        <strain evidence="13">P2</strain>
    </source>
</reference>
<dbReference type="CDD" id="cd00130">
    <property type="entry name" value="PAS"/>
    <property type="match status" value="2"/>
</dbReference>
<feature type="domain" description="PAS" evidence="12">
    <location>
        <begin position="153"/>
        <end position="226"/>
    </location>
</feature>
<evidence type="ECO:0000256" key="10">
    <source>
        <dbReference type="SAM" id="Coils"/>
    </source>
</evidence>
<dbReference type="Pfam" id="PF08448">
    <property type="entry name" value="PAS_4"/>
    <property type="match status" value="1"/>
</dbReference>
<evidence type="ECO:0000313" key="13">
    <source>
        <dbReference type="EMBL" id="NSL50654.1"/>
    </source>
</evidence>
<dbReference type="PROSITE" id="PS50109">
    <property type="entry name" value="HIS_KIN"/>
    <property type="match status" value="1"/>
</dbReference>
<dbReference type="InterPro" id="IPR000014">
    <property type="entry name" value="PAS"/>
</dbReference>
<dbReference type="InterPro" id="IPR003594">
    <property type="entry name" value="HATPase_dom"/>
</dbReference>
<comment type="catalytic activity">
    <reaction evidence="1">
        <text>ATP + protein L-histidine = ADP + protein N-phospho-L-histidine.</text>
        <dbReference type="EC" id="2.7.13.3"/>
    </reaction>
</comment>
<dbReference type="RefSeq" id="WP_173729849.1">
    <property type="nucleotide sequence ID" value="NZ_JABTTE010000002.1"/>
</dbReference>
<dbReference type="Proteomes" id="UP000625804">
    <property type="component" value="Unassembled WGS sequence"/>
</dbReference>
<evidence type="ECO:0000256" key="1">
    <source>
        <dbReference type="ARBA" id="ARBA00000085"/>
    </source>
</evidence>
<dbReference type="SMART" id="SM00091">
    <property type="entry name" value="PAS"/>
    <property type="match status" value="2"/>
</dbReference>
<name>A0A8J8GBV0_9BACI</name>
<keyword evidence="8" id="KW-0749">Sporulation</keyword>
<dbReference type="PANTHER" id="PTHR43065:SF34">
    <property type="entry name" value="SPORULATION KINASE A"/>
    <property type="match status" value="1"/>
</dbReference>
<keyword evidence="7" id="KW-0067">ATP-binding</keyword>
<evidence type="ECO:0000256" key="2">
    <source>
        <dbReference type="ARBA" id="ARBA00012438"/>
    </source>
</evidence>
<dbReference type="InterPro" id="IPR003661">
    <property type="entry name" value="HisK_dim/P_dom"/>
</dbReference>
<dbReference type="FunFam" id="1.10.287.130:FF:000040">
    <property type="entry name" value="PAS domain-containing sensor histidine kinase"/>
    <property type="match status" value="1"/>
</dbReference>
<dbReference type="Pfam" id="PF00512">
    <property type="entry name" value="HisKA"/>
    <property type="match status" value="1"/>
</dbReference>
<feature type="domain" description="PAS" evidence="12">
    <location>
        <begin position="36"/>
        <end position="106"/>
    </location>
</feature>
<dbReference type="InterPro" id="IPR005467">
    <property type="entry name" value="His_kinase_dom"/>
</dbReference>
<dbReference type="Pfam" id="PF13426">
    <property type="entry name" value="PAS_9"/>
    <property type="match status" value="1"/>
</dbReference>
<dbReference type="InterPro" id="IPR004358">
    <property type="entry name" value="Sig_transdc_His_kin-like_C"/>
</dbReference>
<dbReference type="AlphaFoldDB" id="A0A8J8GBV0"/>
<dbReference type="EC" id="2.7.13.3" evidence="2"/>
<dbReference type="SUPFAM" id="SSF47384">
    <property type="entry name" value="Homodimeric domain of signal transducing histidine kinase"/>
    <property type="match status" value="1"/>
</dbReference>
<evidence type="ECO:0000256" key="7">
    <source>
        <dbReference type="ARBA" id="ARBA00022840"/>
    </source>
</evidence>
<keyword evidence="14" id="KW-1185">Reference proteome</keyword>